<evidence type="ECO:0000313" key="3">
    <source>
        <dbReference type="Proteomes" id="UP000829196"/>
    </source>
</evidence>
<protein>
    <submittedName>
        <fullName evidence="2">Uncharacterized protein</fullName>
    </submittedName>
</protein>
<name>A0A8T3BQH7_DENNO</name>
<feature type="compositionally biased region" description="Basic and acidic residues" evidence="1">
    <location>
        <begin position="42"/>
        <end position="57"/>
    </location>
</feature>
<keyword evidence="3" id="KW-1185">Reference proteome</keyword>
<evidence type="ECO:0000313" key="2">
    <source>
        <dbReference type="EMBL" id="KAI0515970.1"/>
    </source>
</evidence>
<evidence type="ECO:0000256" key="1">
    <source>
        <dbReference type="SAM" id="MobiDB-lite"/>
    </source>
</evidence>
<accession>A0A8T3BQH7</accession>
<dbReference type="AlphaFoldDB" id="A0A8T3BQH7"/>
<gene>
    <name evidence="2" type="ORF">KFK09_008641</name>
</gene>
<proteinExistence type="predicted"/>
<sequence length="76" mass="8462">MSKVEQRPRSPRSAEFPLFRPIKMSWLSTRLKGNVEGGAKPNSHEEVGEARDREKVSSQRADPVLASVSIEGEVVE</sequence>
<comment type="caution">
    <text evidence="2">The sequence shown here is derived from an EMBL/GenBank/DDBJ whole genome shotgun (WGS) entry which is preliminary data.</text>
</comment>
<dbReference type="EMBL" id="JAGYWB010000007">
    <property type="protein sequence ID" value="KAI0515970.1"/>
    <property type="molecule type" value="Genomic_DNA"/>
</dbReference>
<dbReference type="Proteomes" id="UP000829196">
    <property type="component" value="Unassembled WGS sequence"/>
</dbReference>
<organism evidence="2 3">
    <name type="scientific">Dendrobium nobile</name>
    <name type="common">Orchid</name>
    <dbReference type="NCBI Taxonomy" id="94219"/>
    <lineage>
        <taxon>Eukaryota</taxon>
        <taxon>Viridiplantae</taxon>
        <taxon>Streptophyta</taxon>
        <taxon>Embryophyta</taxon>
        <taxon>Tracheophyta</taxon>
        <taxon>Spermatophyta</taxon>
        <taxon>Magnoliopsida</taxon>
        <taxon>Liliopsida</taxon>
        <taxon>Asparagales</taxon>
        <taxon>Orchidaceae</taxon>
        <taxon>Epidendroideae</taxon>
        <taxon>Malaxideae</taxon>
        <taxon>Dendrobiinae</taxon>
        <taxon>Dendrobium</taxon>
    </lineage>
</organism>
<feature type="region of interest" description="Disordered" evidence="1">
    <location>
        <begin position="33"/>
        <end position="76"/>
    </location>
</feature>
<reference evidence="2" key="1">
    <citation type="journal article" date="2022" name="Front. Genet.">
        <title>Chromosome-Scale Assembly of the Dendrobium nobile Genome Provides Insights Into the Molecular Mechanism of the Biosynthesis of the Medicinal Active Ingredient of Dendrobium.</title>
        <authorList>
            <person name="Xu Q."/>
            <person name="Niu S.-C."/>
            <person name="Li K.-L."/>
            <person name="Zheng P.-J."/>
            <person name="Zhang X.-J."/>
            <person name="Jia Y."/>
            <person name="Liu Y."/>
            <person name="Niu Y.-X."/>
            <person name="Yu L.-H."/>
            <person name="Chen D.-F."/>
            <person name="Zhang G.-Q."/>
        </authorList>
    </citation>
    <scope>NUCLEOTIDE SEQUENCE</scope>
    <source>
        <tissue evidence="2">Leaf</tissue>
    </source>
</reference>